<accession>W2Z158</accession>
<dbReference type="EMBL" id="ANIY01002491">
    <property type="protein sequence ID" value="ETP40780.1"/>
    <property type="molecule type" value="Genomic_DNA"/>
</dbReference>
<comment type="caution">
    <text evidence="1">The sequence shown here is derived from an EMBL/GenBank/DDBJ whole genome shotgun (WGS) entry which is preliminary data.</text>
</comment>
<dbReference type="AlphaFoldDB" id="W2Z158"/>
<sequence length="212" mass="23504">MMCEMGSGRRKNASEGECFGGEDAGRAKDVQGENEDLLVLVAFAVPPGDEGWPQTLWGYRLGGAVNRLGGRSKLQGGKQTLSIQMADELKKMGFVPDVVLFKWDHYVLPSLRQFLTLHGITDVPRDFPKLAWGRRLGSTVAAIRAGNNHASQFAESKVELEKMGFRFTTRSERDWTEKILPSFKLRKAAHSLHGQCALKVCERSATLRVVVS</sequence>
<organism evidence="1 2">
    <name type="scientific">Phytophthora nicotianae P10297</name>
    <dbReference type="NCBI Taxonomy" id="1317064"/>
    <lineage>
        <taxon>Eukaryota</taxon>
        <taxon>Sar</taxon>
        <taxon>Stramenopiles</taxon>
        <taxon>Oomycota</taxon>
        <taxon>Peronosporomycetes</taxon>
        <taxon>Peronosporales</taxon>
        <taxon>Peronosporaceae</taxon>
        <taxon>Phytophthora</taxon>
    </lineage>
</organism>
<proteinExistence type="predicted"/>
<dbReference type="PANTHER" id="PTHR37066">
    <property type="entry name" value="HELICASE-ASSOCIATED"/>
    <property type="match status" value="1"/>
</dbReference>
<dbReference type="Proteomes" id="UP000018948">
    <property type="component" value="Unassembled WGS sequence"/>
</dbReference>
<protein>
    <recommendedName>
        <fullName evidence="3">Helicase-associated domain-containing protein</fullName>
    </recommendedName>
</protein>
<evidence type="ECO:0000313" key="1">
    <source>
        <dbReference type="EMBL" id="ETP40780.1"/>
    </source>
</evidence>
<name>W2Z158_PHYNI</name>
<reference evidence="1 2" key="1">
    <citation type="submission" date="2013-11" db="EMBL/GenBank/DDBJ databases">
        <title>The Genome Sequence of Phytophthora parasitica P10297.</title>
        <authorList>
            <consortium name="The Broad Institute Genomics Platform"/>
            <person name="Russ C."/>
            <person name="Tyler B."/>
            <person name="Panabieres F."/>
            <person name="Shan W."/>
            <person name="Tripathy S."/>
            <person name="Grunwald N."/>
            <person name="Machado M."/>
            <person name="Johnson C.S."/>
            <person name="Walker B."/>
            <person name="Young S.K."/>
            <person name="Zeng Q."/>
            <person name="Gargeya S."/>
            <person name="Fitzgerald M."/>
            <person name="Haas B."/>
            <person name="Abouelleil A."/>
            <person name="Allen A.W."/>
            <person name="Alvarado L."/>
            <person name="Arachchi H.M."/>
            <person name="Berlin A.M."/>
            <person name="Chapman S.B."/>
            <person name="Gainer-Dewar J."/>
            <person name="Goldberg J."/>
            <person name="Griggs A."/>
            <person name="Gujja S."/>
            <person name="Hansen M."/>
            <person name="Howarth C."/>
            <person name="Imamovic A."/>
            <person name="Ireland A."/>
            <person name="Larimer J."/>
            <person name="McCowan C."/>
            <person name="Murphy C."/>
            <person name="Pearson M."/>
            <person name="Poon T.W."/>
            <person name="Priest M."/>
            <person name="Roberts A."/>
            <person name="Saif S."/>
            <person name="Shea T."/>
            <person name="Sisk P."/>
            <person name="Sykes S."/>
            <person name="Wortman J."/>
            <person name="Nusbaum C."/>
            <person name="Birren B."/>
        </authorList>
    </citation>
    <scope>NUCLEOTIDE SEQUENCE [LARGE SCALE GENOMIC DNA]</scope>
    <source>
        <strain evidence="1 2">P10297</strain>
    </source>
</reference>
<dbReference type="PANTHER" id="PTHR37066:SF1">
    <property type="entry name" value="LNS2_PITP DOMAIN-CONTAINING PROTEIN"/>
    <property type="match status" value="1"/>
</dbReference>
<evidence type="ECO:0000313" key="2">
    <source>
        <dbReference type="Proteomes" id="UP000018948"/>
    </source>
</evidence>
<gene>
    <name evidence="1" type="ORF">F442_11950</name>
</gene>
<evidence type="ECO:0008006" key="3">
    <source>
        <dbReference type="Google" id="ProtNLM"/>
    </source>
</evidence>